<dbReference type="GO" id="GO:0016042">
    <property type="term" value="P:lipid catabolic process"/>
    <property type="evidence" value="ECO:0007669"/>
    <property type="project" value="UniProtKB-KW"/>
</dbReference>
<dbReference type="PANTHER" id="PTHR31403:SF7">
    <property type="entry name" value="PHOSPHOLIPASE A1-IGAMMA3, CHLOROPLASTIC"/>
    <property type="match status" value="1"/>
</dbReference>
<keyword evidence="4" id="KW-0443">Lipid metabolism</keyword>
<feature type="domain" description="Fungal lipase-type" evidence="5">
    <location>
        <begin position="63"/>
        <end position="193"/>
    </location>
</feature>
<dbReference type="PANTHER" id="PTHR31403">
    <property type="entry name" value="PHOSPHOLIPASE A1-IBETA2, CHLOROPLASTIC"/>
    <property type="match status" value="1"/>
</dbReference>
<evidence type="ECO:0000256" key="4">
    <source>
        <dbReference type="ARBA" id="ARBA00023098"/>
    </source>
</evidence>
<gene>
    <name evidence="6" type="ORF">BC6307_17640</name>
</gene>
<proteinExistence type="predicted"/>
<dbReference type="KEGG" id="bcoh:BC6307_17640"/>
<reference evidence="6 7" key="1">
    <citation type="submission" date="2016-12" db="EMBL/GenBank/DDBJ databases">
        <title>The whole genome sequencing and assembly of Bacillus cohnii DSM 6307T strain.</title>
        <authorList>
            <person name="Lee Y.-J."/>
            <person name="Yi H."/>
            <person name="Bahn Y.-S."/>
            <person name="Kim J.F."/>
            <person name="Lee D.-W."/>
        </authorList>
    </citation>
    <scope>NUCLEOTIDE SEQUENCE [LARGE SCALE GENOMIC DNA]</scope>
    <source>
        <strain evidence="6 7">DSM 6307</strain>
    </source>
</reference>
<keyword evidence="7" id="KW-1185">Reference proteome</keyword>
<keyword evidence="1" id="KW-0378">Hydrolase</keyword>
<organism evidence="6 7">
    <name type="scientific">Sutcliffiella cohnii</name>
    <dbReference type="NCBI Taxonomy" id="33932"/>
    <lineage>
        <taxon>Bacteria</taxon>
        <taxon>Bacillati</taxon>
        <taxon>Bacillota</taxon>
        <taxon>Bacilli</taxon>
        <taxon>Bacillales</taxon>
        <taxon>Bacillaceae</taxon>
        <taxon>Sutcliffiella</taxon>
    </lineage>
</organism>
<evidence type="ECO:0000313" key="7">
    <source>
        <dbReference type="Proteomes" id="UP000215224"/>
    </source>
</evidence>
<dbReference type="STRING" id="1314751.GCA_001591425_02085"/>
<evidence type="ECO:0000259" key="5">
    <source>
        <dbReference type="Pfam" id="PF01764"/>
    </source>
</evidence>
<dbReference type="SUPFAM" id="SSF53474">
    <property type="entry name" value="alpha/beta-Hydrolases"/>
    <property type="match status" value="1"/>
</dbReference>
<keyword evidence="2" id="KW-0809">Transit peptide</keyword>
<accession>A0A223KYD5</accession>
<dbReference type="InterPro" id="IPR029058">
    <property type="entry name" value="AB_hydrolase_fold"/>
</dbReference>
<protein>
    <recommendedName>
        <fullName evidence="5">Fungal lipase-type domain-containing protein</fullName>
    </recommendedName>
</protein>
<sequence>MDHFSKEWSVLLAECCQLAYDQFHQNGIFSLPPGFQLEKEFKGVSFHLTEWFGFIIESEEVIVVAFRGTQTNLDWISDLEVSQEHFPYCSPSPLVHSGFLSIYNSVRDEILSTLETLSKKKTLLITGHSLGGALATLLALECNIEKLFSSIIMYNYGSPRVGDEGFVEEYKKQGPPSIRFVNLLDIVPFVPTSRVYSPISKQHWYYRHIPSAIRFVKREGSIIKNHSMETYIAAVKENN</sequence>
<dbReference type="CDD" id="cd00519">
    <property type="entry name" value="Lipase_3"/>
    <property type="match status" value="1"/>
</dbReference>
<evidence type="ECO:0000256" key="3">
    <source>
        <dbReference type="ARBA" id="ARBA00022963"/>
    </source>
</evidence>
<dbReference type="GO" id="GO:0004620">
    <property type="term" value="F:phospholipase activity"/>
    <property type="evidence" value="ECO:0007669"/>
    <property type="project" value="UniProtKB-ARBA"/>
</dbReference>
<evidence type="ECO:0000256" key="1">
    <source>
        <dbReference type="ARBA" id="ARBA00022801"/>
    </source>
</evidence>
<evidence type="ECO:0000256" key="2">
    <source>
        <dbReference type="ARBA" id="ARBA00022946"/>
    </source>
</evidence>
<name>A0A223KYD5_9BACI</name>
<dbReference type="RefSeq" id="WP_084380403.1">
    <property type="nucleotide sequence ID" value="NZ_CP018866.1"/>
</dbReference>
<evidence type="ECO:0000313" key="6">
    <source>
        <dbReference type="EMBL" id="AST94410.1"/>
    </source>
</evidence>
<keyword evidence="3" id="KW-0442">Lipid degradation</keyword>
<dbReference type="Pfam" id="PF01764">
    <property type="entry name" value="Lipase_3"/>
    <property type="match status" value="1"/>
</dbReference>
<dbReference type="Proteomes" id="UP000215224">
    <property type="component" value="Chromosome"/>
</dbReference>
<dbReference type="EMBL" id="CP018866">
    <property type="protein sequence ID" value="AST94410.1"/>
    <property type="molecule type" value="Genomic_DNA"/>
</dbReference>
<dbReference type="InterPro" id="IPR002921">
    <property type="entry name" value="Fungal_lipase-type"/>
</dbReference>
<dbReference type="AlphaFoldDB" id="A0A223KYD5"/>
<dbReference type="Gene3D" id="3.40.50.1820">
    <property type="entry name" value="alpha/beta hydrolase"/>
    <property type="match status" value="1"/>
</dbReference>